<feature type="domain" description="AB hydrolase-1" evidence="1">
    <location>
        <begin position="69"/>
        <end position="310"/>
    </location>
</feature>
<dbReference type="InterPro" id="IPR000073">
    <property type="entry name" value="AB_hydrolase_1"/>
</dbReference>
<dbReference type="EMBL" id="CAEZXL010000075">
    <property type="protein sequence ID" value="CAB4686118.1"/>
    <property type="molecule type" value="Genomic_DNA"/>
</dbReference>
<dbReference type="PRINTS" id="PR00111">
    <property type="entry name" value="ABHYDROLASE"/>
</dbReference>
<name>A0A6J6NMS2_9ZZZZ</name>
<dbReference type="PANTHER" id="PTHR43689:SF8">
    <property type="entry name" value="ALPHA_BETA-HYDROLASES SUPERFAMILY PROTEIN"/>
    <property type="match status" value="1"/>
</dbReference>
<organism evidence="2">
    <name type="scientific">freshwater metagenome</name>
    <dbReference type="NCBI Taxonomy" id="449393"/>
    <lineage>
        <taxon>unclassified sequences</taxon>
        <taxon>metagenomes</taxon>
        <taxon>ecological metagenomes</taxon>
    </lineage>
</organism>
<dbReference type="InterPro" id="IPR000639">
    <property type="entry name" value="Epox_hydrolase-like"/>
</dbReference>
<protein>
    <submittedName>
        <fullName evidence="2">Unannotated protein</fullName>
    </submittedName>
</protein>
<accession>A0A6J6NMS2</accession>
<evidence type="ECO:0000313" key="2">
    <source>
        <dbReference type="EMBL" id="CAB4686118.1"/>
    </source>
</evidence>
<reference evidence="2" key="1">
    <citation type="submission" date="2020-05" db="EMBL/GenBank/DDBJ databases">
        <authorList>
            <person name="Chiriac C."/>
            <person name="Salcher M."/>
            <person name="Ghai R."/>
            <person name="Kavagutti S V."/>
        </authorList>
    </citation>
    <scope>NUCLEOTIDE SEQUENCE</scope>
</reference>
<dbReference type="Pfam" id="PF00561">
    <property type="entry name" value="Abhydrolase_1"/>
    <property type="match status" value="1"/>
</dbReference>
<dbReference type="PANTHER" id="PTHR43689">
    <property type="entry name" value="HYDROLASE"/>
    <property type="match status" value="1"/>
</dbReference>
<sequence length="327" mass="36128">MKAFRRFMFRALLAGILAFLIVPFLIPFNSSGTLTAAQAAPGAEFVQLNDLSVRVERTAYSGNCGCKAPLIVLMHGFGASTYSWRHVQEPLSELGEVISYDRPGFGFTERKSSWEGTNPYGFEGNFQILDDLIAKFGEGRKIVLVGHSAGGQLAAEFTRLNPTKVSALILVDAAILTTGGGSNGFGWFFALPQMQKIGPILVSSIATSGDDLLRKSYYDKKKLTQDVYDGYHQPLKIKGWEQAFWFFSTAPRENQLKENLSSLNLPTLVITGKYDAVVPAKDAPILHKKIANSSLEIIPKTTHLPQEEQPKLFMNAVLKHWKELAKN</sequence>
<dbReference type="InterPro" id="IPR029058">
    <property type="entry name" value="AB_hydrolase_fold"/>
</dbReference>
<dbReference type="PRINTS" id="PR00412">
    <property type="entry name" value="EPOXHYDRLASE"/>
</dbReference>
<dbReference type="AlphaFoldDB" id="A0A6J6NMS2"/>
<proteinExistence type="predicted"/>
<dbReference type="SUPFAM" id="SSF53474">
    <property type="entry name" value="alpha/beta-Hydrolases"/>
    <property type="match status" value="1"/>
</dbReference>
<dbReference type="Gene3D" id="3.40.50.1820">
    <property type="entry name" value="alpha/beta hydrolase"/>
    <property type="match status" value="1"/>
</dbReference>
<evidence type="ECO:0000259" key="1">
    <source>
        <dbReference type="Pfam" id="PF00561"/>
    </source>
</evidence>
<dbReference type="GO" id="GO:0003824">
    <property type="term" value="F:catalytic activity"/>
    <property type="evidence" value="ECO:0007669"/>
    <property type="project" value="InterPro"/>
</dbReference>
<gene>
    <name evidence="2" type="ORF">UFOPK2373_00543</name>
</gene>